<dbReference type="PANTHER" id="PTHR24221">
    <property type="entry name" value="ATP-BINDING CASSETTE SUB-FAMILY B"/>
    <property type="match status" value="1"/>
</dbReference>
<evidence type="ECO:0000259" key="10">
    <source>
        <dbReference type="PROSITE" id="PS50893"/>
    </source>
</evidence>
<keyword evidence="6 12" id="KW-0067">ATP-binding</keyword>
<dbReference type="SUPFAM" id="SSF52540">
    <property type="entry name" value="P-loop containing nucleoside triphosphate hydrolases"/>
    <property type="match status" value="1"/>
</dbReference>
<evidence type="ECO:0000256" key="6">
    <source>
        <dbReference type="ARBA" id="ARBA00022840"/>
    </source>
</evidence>
<organism evidence="12 13">
    <name type="scientific">Catenisphaera adipataccumulans</name>
    <dbReference type="NCBI Taxonomy" id="700500"/>
    <lineage>
        <taxon>Bacteria</taxon>
        <taxon>Bacillati</taxon>
        <taxon>Bacillota</taxon>
        <taxon>Erysipelotrichia</taxon>
        <taxon>Erysipelotrichales</taxon>
        <taxon>Erysipelotrichaceae</taxon>
        <taxon>Catenisphaera</taxon>
    </lineage>
</organism>
<dbReference type="Gene3D" id="3.40.50.300">
    <property type="entry name" value="P-loop containing nucleotide triphosphate hydrolases"/>
    <property type="match status" value="1"/>
</dbReference>
<dbReference type="SUPFAM" id="SSF90123">
    <property type="entry name" value="ABC transporter transmembrane region"/>
    <property type="match status" value="1"/>
</dbReference>
<dbReference type="CDD" id="cd18548">
    <property type="entry name" value="ABC_6TM_Tm287_like"/>
    <property type="match status" value="1"/>
</dbReference>
<dbReference type="RefSeq" id="WP_183329092.1">
    <property type="nucleotide sequence ID" value="NZ_JACHHK010000008.1"/>
</dbReference>
<dbReference type="GO" id="GO:0140359">
    <property type="term" value="F:ABC-type transporter activity"/>
    <property type="evidence" value="ECO:0007669"/>
    <property type="project" value="InterPro"/>
</dbReference>
<evidence type="ECO:0000256" key="8">
    <source>
        <dbReference type="ARBA" id="ARBA00023136"/>
    </source>
</evidence>
<feature type="transmembrane region" description="Helical" evidence="9">
    <location>
        <begin position="285"/>
        <end position="303"/>
    </location>
</feature>
<name>A0A7W8D0E5_9FIRM</name>
<evidence type="ECO:0000256" key="5">
    <source>
        <dbReference type="ARBA" id="ARBA00022741"/>
    </source>
</evidence>
<keyword evidence="4 9" id="KW-0812">Transmembrane</keyword>
<keyword evidence="7 9" id="KW-1133">Transmembrane helix</keyword>
<reference evidence="12 13" key="1">
    <citation type="submission" date="2020-08" db="EMBL/GenBank/DDBJ databases">
        <title>Genomic Encyclopedia of Type Strains, Phase IV (KMG-IV): sequencing the most valuable type-strain genomes for metagenomic binning, comparative biology and taxonomic classification.</title>
        <authorList>
            <person name="Goeker M."/>
        </authorList>
    </citation>
    <scope>NUCLEOTIDE SEQUENCE [LARGE SCALE GENOMIC DNA]</scope>
    <source>
        <strain evidence="12 13">DSM 25799</strain>
    </source>
</reference>
<gene>
    <name evidence="12" type="ORF">HNQ47_001839</name>
</gene>
<sequence length="585" mass="66154">MRQLFRYYRPKEYFWLLAALVFVFFQVYFNLKLPDYMSEITQLVETEGSRMADIRANGWEMIKCAFAALMMAVISSYIVTKLSATLTYRVRRQLYEHITKFGMAEMNHFSESSLLTRSTNDITQIQLFLSMGMQLMMLAPVTAIWAVTKIWNKSWEWSALTGLAVVILLAVIIILMKFVVPKFKIIQKLTDALNQNTRENLIGLRVIRAFNAEAYQEKKFEHSNEDVTNVQMFTQKALATLQPIMYLVMYFLTLGIYLIGANLIQSAMMADKLSLFGDMVVFSSYALQIIFAFLMLAAVFMMMPRAQVSAARIKEVIDMPLSIQEDDFDGETDEKGTVEFKNVTFRYPGAEEPILKNISFKIKKGQTFAFVGSTGSGKSTLIQLIPRFYDVTEGQVLVDGVDVRSYRQNALYDKIGYVFQKSMLFNGTIRENIAIGEKPCSDEQIQRALKIAQADDFVARKSGLDTPVAQRGANFSGGQKQRLAIARAVAKDPEIYVFDDSFSALDYQTDAALRRALKENCSSATVLIVAQRIGTVLNADQIVVLEQGECVGIGTHKELMETCDVYREIALSQLSKEELEHASHA</sequence>
<dbReference type="PROSITE" id="PS00211">
    <property type="entry name" value="ABC_TRANSPORTER_1"/>
    <property type="match status" value="1"/>
</dbReference>
<protein>
    <submittedName>
        <fullName evidence="12">ATP-binding cassette subfamily B protein</fullName>
    </submittedName>
</protein>
<dbReference type="Proteomes" id="UP000539953">
    <property type="component" value="Unassembled WGS sequence"/>
</dbReference>
<evidence type="ECO:0000256" key="9">
    <source>
        <dbReference type="SAM" id="Phobius"/>
    </source>
</evidence>
<dbReference type="InterPro" id="IPR011527">
    <property type="entry name" value="ABC1_TM_dom"/>
</dbReference>
<dbReference type="GO" id="GO:0005524">
    <property type="term" value="F:ATP binding"/>
    <property type="evidence" value="ECO:0007669"/>
    <property type="project" value="UniProtKB-KW"/>
</dbReference>
<keyword evidence="3" id="KW-1003">Cell membrane</keyword>
<feature type="transmembrane region" description="Helical" evidence="9">
    <location>
        <begin position="65"/>
        <end position="84"/>
    </location>
</feature>
<evidence type="ECO:0000259" key="11">
    <source>
        <dbReference type="PROSITE" id="PS50929"/>
    </source>
</evidence>
<comment type="subcellular location">
    <subcellularLocation>
        <location evidence="1">Cell membrane</location>
        <topology evidence="1">Multi-pass membrane protein</topology>
    </subcellularLocation>
</comment>
<dbReference type="InterPro" id="IPR017871">
    <property type="entry name" value="ABC_transporter-like_CS"/>
</dbReference>
<proteinExistence type="predicted"/>
<dbReference type="Pfam" id="PF00664">
    <property type="entry name" value="ABC_membrane"/>
    <property type="match status" value="1"/>
</dbReference>
<evidence type="ECO:0000256" key="3">
    <source>
        <dbReference type="ARBA" id="ARBA00022475"/>
    </source>
</evidence>
<feature type="domain" description="ABC transporter" evidence="10">
    <location>
        <begin position="338"/>
        <end position="572"/>
    </location>
</feature>
<dbReference type="FunFam" id="3.40.50.300:FF:000854">
    <property type="entry name" value="Multidrug ABC transporter ATP-binding protein"/>
    <property type="match status" value="1"/>
</dbReference>
<dbReference type="InterPro" id="IPR027417">
    <property type="entry name" value="P-loop_NTPase"/>
</dbReference>
<keyword evidence="2" id="KW-0813">Transport</keyword>
<dbReference type="SMART" id="SM00382">
    <property type="entry name" value="AAA"/>
    <property type="match status" value="1"/>
</dbReference>
<keyword evidence="5" id="KW-0547">Nucleotide-binding</keyword>
<dbReference type="InterPro" id="IPR003439">
    <property type="entry name" value="ABC_transporter-like_ATP-bd"/>
</dbReference>
<evidence type="ECO:0000256" key="1">
    <source>
        <dbReference type="ARBA" id="ARBA00004651"/>
    </source>
</evidence>
<dbReference type="PANTHER" id="PTHR24221:SF276">
    <property type="entry name" value="ABC TRANSPORTER, ATP-BINDING_PERMEASE PROTEIN"/>
    <property type="match status" value="1"/>
</dbReference>
<evidence type="ECO:0000313" key="12">
    <source>
        <dbReference type="EMBL" id="MBB5183798.1"/>
    </source>
</evidence>
<dbReference type="Gene3D" id="1.20.1560.10">
    <property type="entry name" value="ABC transporter type 1, transmembrane domain"/>
    <property type="match status" value="1"/>
</dbReference>
<feature type="transmembrane region" description="Helical" evidence="9">
    <location>
        <begin position="127"/>
        <end position="147"/>
    </location>
</feature>
<dbReference type="InterPro" id="IPR039421">
    <property type="entry name" value="Type_1_exporter"/>
</dbReference>
<dbReference type="GO" id="GO:0016887">
    <property type="term" value="F:ATP hydrolysis activity"/>
    <property type="evidence" value="ECO:0007669"/>
    <property type="project" value="InterPro"/>
</dbReference>
<dbReference type="Pfam" id="PF00005">
    <property type="entry name" value="ABC_tran"/>
    <property type="match status" value="1"/>
</dbReference>
<feature type="transmembrane region" description="Helical" evidence="9">
    <location>
        <begin position="244"/>
        <end position="265"/>
    </location>
</feature>
<evidence type="ECO:0000256" key="4">
    <source>
        <dbReference type="ARBA" id="ARBA00022692"/>
    </source>
</evidence>
<evidence type="ECO:0000256" key="7">
    <source>
        <dbReference type="ARBA" id="ARBA00022989"/>
    </source>
</evidence>
<keyword evidence="8 9" id="KW-0472">Membrane</keyword>
<dbReference type="GO" id="GO:0005886">
    <property type="term" value="C:plasma membrane"/>
    <property type="evidence" value="ECO:0007669"/>
    <property type="project" value="UniProtKB-SubCell"/>
</dbReference>
<dbReference type="InterPro" id="IPR036640">
    <property type="entry name" value="ABC1_TM_sf"/>
</dbReference>
<dbReference type="EMBL" id="JACHHK010000008">
    <property type="protein sequence ID" value="MBB5183798.1"/>
    <property type="molecule type" value="Genomic_DNA"/>
</dbReference>
<evidence type="ECO:0000256" key="2">
    <source>
        <dbReference type="ARBA" id="ARBA00022448"/>
    </source>
</evidence>
<feature type="transmembrane region" description="Helical" evidence="9">
    <location>
        <begin position="12"/>
        <end position="29"/>
    </location>
</feature>
<comment type="caution">
    <text evidence="12">The sequence shown here is derived from an EMBL/GenBank/DDBJ whole genome shotgun (WGS) entry which is preliminary data.</text>
</comment>
<dbReference type="PROSITE" id="PS50893">
    <property type="entry name" value="ABC_TRANSPORTER_2"/>
    <property type="match status" value="1"/>
</dbReference>
<dbReference type="PROSITE" id="PS50929">
    <property type="entry name" value="ABC_TM1F"/>
    <property type="match status" value="1"/>
</dbReference>
<keyword evidence="13" id="KW-1185">Reference proteome</keyword>
<feature type="domain" description="ABC transmembrane type-1" evidence="11">
    <location>
        <begin position="17"/>
        <end position="305"/>
    </location>
</feature>
<dbReference type="InterPro" id="IPR003593">
    <property type="entry name" value="AAA+_ATPase"/>
</dbReference>
<feature type="transmembrane region" description="Helical" evidence="9">
    <location>
        <begin position="159"/>
        <end position="180"/>
    </location>
</feature>
<accession>A0A7W8D0E5</accession>
<evidence type="ECO:0000313" key="13">
    <source>
        <dbReference type="Proteomes" id="UP000539953"/>
    </source>
</evidence>
<dbReference type="AlphaFoldDB" id="A0A7W8D0E5"/>